<evidence type="ECO:0000313" key="1">
    <source>
        <dbReference type="EMBL" id="SOY77280.1"/>
    </source>
</evidence>
<dbReference type="EMBL" id="OFSP01000074">
    <property type="protein sequence ID" value="SOY77280.1"/>
    <property type="molecule type" value="Genomic_DNA"/>
</dbReference>
<dbReference type="Proteomes" id="UP000257016">
    <property type="component" value="Unassembled WGS sequence"/>
</dbReference>
<protein>
    <submittedName>
        <fullName evidence="1">Uncharacterized protein</fullName>
    </submittedName>
</protein>
<keyword evidence="3" id="KW-0614">Plasmid</keyword>
<evidence type="ECO:0000313" key="2">
    <source>
        <dbReference type="EMBL" id="SOY78217.1"/>
    </source>
</evidence>
<gene>
    <name evidence="2" type="ORF">CBM2586_P70033</name>
    <name evidence="1" type="ORF">CBM2589_P60031</name>
    <name evidence="3" type="ORF">CBM2636_P10119</name>
</gene>
<name>A0A375DAZ3_9BURK</name>
<dbReference type="AlphaFoldDB" id="A0A375DAZ3"/>
<geneLocation type="plasmid" evidence="4">
    <name>cbm2636p</name>
</geneLocation>
<dbReference type="EMBL" id="OFSN01000064">
    <property type="protein sequence ID" value="SOY78217.1"/>
    <property type="molecule type" value="Genomic_DNA"/>
</dbReference>
<dbReference type="Proteomes" id="UP000254259">
    <property type="component" value="Plasmid CBM2636p"/>
</dbReference>
<dbReference type="Proteomes" id="UP000256297">
    <property type="component" value="Plasmid CBM2589_p"/>
</dbReference>
<proteinExistence type="predicted"/>
<evidence type="ECO:0000313" key="5">
    <source>
        <dbReference type="Proteomes" id="UP000256297"/>
    </source>
</evidence>
<geneLocation type="plasmid" evidence="5">
    <name>cbm2589_p</name>
</geneLocation>
<accession>A0A375DAZ3</accession>
<organism evidence="1 5">
    <name type="scientific">Cupriavidus taiwanensis</name>
    <dbReference type="NCBI Taxonomy" id="164546"/>
    <lineage>
        <taxon>Bacteria</taxon>
        <taxon>Pseudomonadati</taxon>
        <taxon>Pseudomonadota</taxon>
        <taxon>Betaproteobacteria</taxon>
        <taxon>Burkholderiales</taxon>
        <taxon>Burkholderiaceae</taxon>
        <taxon>Cupriavidus</taxon>
    </lineage>
</organism>
<reference evidence="4 5" key="1">
    <citation type="submission" date="2018-01" db="EMBL/GenBank/DDBJ databases">
        <authorList>
            <person name="Clerissi C."/>
        </authorList>
    </citation>
    <scope>NUCLEOTIDE SEQUENCE [LARGE SCALE GENOMIC DNA]</scope>
    <source>
        <strain evidence="2">Cupriavidus taiwanensis LMG 19430</strain>
        <strain evidence="1">Cupriavidus taiwanensis STM 3521</strain>
        <strain evidence="3">Cupriavidus taiwanensis SWF 66322</strain>
        <plasmid evidence="5">cbm2589_p</plasmid>
        <plasmid evidence="4">cbm2636p</plasmid>
        <plasmid evidence="3">CBM2636p</plasmid>
    </source>
</reference>
<geneLocation type="plasmid" evidence="3">
    <name>CBM2636p</name>
</geneLocation>
<sequence>MFPVLSPGFFVVTIGTSLGRLALLQRTLVQRQQVVVPAAVRMCAQIRCLPSVPDHANVGALACRRVQHIERVGLGIDALDYLFACPHPIRGWITQMCDVFVRALWVGLTDTSYTCVSHNNLPFFLAAARSVIYNMTNSSCS</sequence>
<evidence type="ECO:0000313" key="3">
    <source>
        <dbReference type="EMBL" id="SPD69208.1"/>
    </source>
</evidence>
<evidence type="ECO:0000313" key="4">
    <source>
        <dbReference type="Proteomes" id="UP000254259"/>
    </source>
</evidence>
<dbReference type="EMBL" id="LT984815">
    <property type="protein sequence ID" value="SPD69208.1"/>
    <property type="molecule type" value="Genomic_DNA"/>
</dbReference>